<evidence type="ECO:0000259" key="1">
    <source>
        <dbReference type="Pfam" id="PF14687"/>
    </source>
</evidence>
<name>A0A0N7ZC25_SCYOL</name>
<evidence type="ECO:0000313" key="3">
    <source>
        <dbReference type="EMBL" id="JAI63264.1"/>
    </source>
</evidence>
<feature type="domain" description="DUF4460" evidence="1">
    <location>
        <begin position="31"/>
        <end position="126"/>
    </location>
</feature>
<protein>
    <recommendedName>
        <fullName evidence="4">T-cell activation inhibitor, mitochondrial</fullName>
    </recommendedName>
</protein>
<organism evidence="3">
    <name type="scientific">Scylla olivacea</name>
    <name type="common">Orange mud crab</name>
    <name type="synonym">Cancer olivacea</name>
    <dbReference type="NCBI Taxonomy" id="85551"/>
    <lineage>
        <taxon>Eukaryota</taxon>
        <taxon>Metazoa</taxon>
        <taxon>Ecdysozoa</taxon>
        <taxon>Arthropoda</taxon>
        <taxon>Crustacea</taxon>
        <taxon>Multicrustacea</taxon>
        <taxon>Malacostraca</taxon>
        <taxon>Eumalacostraca</taxon>
        <taxon>Eucarida</taxon>
        <taxon>Decapoda</taxon>
        <taxon>Pleocyemata</taxon>
        <taxon>Brachyura</taxon>
        <taxon>Eubrachyura</taxon>
        <taxon>Portunoidea</taxon>
        <taxon>Portunidae</taxon>
        <taxon>Portuninae</taxon>
        <taxon>Scylla</taxon>
    </lineage>
</organism>
<dbReference type="InterPro" id="IPR027989">
    <property type="entry name" value="DUF4461"/>
</dbReference>
<accession>A0A0N7ZC25</accession>
<dbReference type="InterPro" id="IPR027986">
    <property type="entry name" value="TCAIM"/>
</dbReference>
<dbReference type="InterPro" id="IPR028031">
    <property type="entry name" value="DUF4460"/>
</dbReference>
<feature type="domain" description="DUF4461" evidence="2">
    <location>
        <begin position="174"/>
        <end position="482"/>
    </location>
</feature>
<dbReference type="PANTHER" id="PTHR31596:SF1">
    <property type="entry name" value="T-CELL ACTIVATION INHIBITOR, MITOCHONDRIAL"/>
    <property type="match status" value="1"/>
</dbReference>
<sequence length="484" mass="55709">MINLHLRQARWRFVLLLKKSPVLPDTVWLQVRGLSSAEVATALRPFYFLVHPDLFCQHPRAQHINDSSLKLLNNHLDLLIKDQKPSPISLQFYVRNKNLEGNLHTVDLCLNKPSLRDTVHGILSVFHLPTKYVDSLPERSRRPDRKIKWSRSFYDATGVFNPEEEFSTARKKEDLYSWLIKNMGEAEKRLAVSEPIRQDIVNLQAGLIEELGLTKLTWQRGLGTTHLRGCLQGLRSLMMHHQEVKDILKGRAIHFGNETGVSFEGGVILSTSEVRNQWLKLIVKLPEQDAVLQRIPGMQKAVSNALRDIKITHRKYQSYVLLENYIQHLRRLVTALGDYRGRDAFPKTWPESLSSLELVVESAAGPLMLSPTGQILAPSSCPPWLLVNFITENMDQAEKTINDYHSIRDREKQLYEQCKNELGLEFLEKDDSVMPAMMIQCLERLLKDAYRLSPLLTGARLWVTHYYAVMLDGEVCIPWEWSYG</sequence>
<evidence type="ECO:0000259" key="2">
    <source>
        <dbReference type="Pfam" id="PF14688"/>
    </source>
</evidence>
<dbReference type="GO" id="GO:0005739">
    <property type="term" value="C:mitochondrion"/>
    <property type="evidence" value="ECO:0007669"/>
    <property type="project" value="TreeGrafter"/>
</dbReference>
<evidence type="ECO:0008006" key="4">
    <source>
        <dbReference type="Google" id="ProtNLM"/>
    </source>
</evidence>
<reference evidence="3" key="1">
    <citation type="submission" date="2015-09" db="EMBL/GenBank/DDBJ databases">
        <title>Scylla olivacea transcriptome.</title>
        <authorList>
            <person name="Ikhwanuddin M."/>
        </authorList>
    </citation>
    <scope>NUCLEOTIDE SEQUENCE</scope>
</reference>
<dbReference type="PANTHER" id="PTHR31596">
    <property type="entry name" value="T-CELL ACTIVATION INHIBITOR, MITOCHONDRIAL"/>
    <property type="match status" value="1"/>
</dbReference>
<dbReference type="Pfam" id="PF14688">
    <property type="entry name" value="DUF4461"/>
    <property type="match status" value="1"/>
</dbReference>
<dbReference type="Pfam" id="PF14687">
    <property type="entry name" value="DUF4460"/>
    <property type="match status" value="1"/>
</dbReference>
<proteinExistence type="predicted"/>
<dbReference type="AlphaFoldDB" id="A0A0N7ZC25"/>
<dbReference type="EMBL" id="GDRN01074315">
    <property type="protein sequence ID" value="JAI63264.1"/>
    <property type="molecule type" value="Transcribed_RNA"/>
</dbReference>